<evidence type="ECO:0000256" key="6">
    <source>
        <dbReference type="ARBA" id="ARBA00023027"/>
    </source>
</evidence>
<keyword evidence="3" id="KW-0276">Fatty acid metabolism</keyword>
<dbReference type="InterPro" id="IPR006176">
    <property type="entry name" value="3-OHacyl-CoA_DH_NAD-bd"/>
</dbReference>
<dbReference type="GO" id="GO:0070403">
    <property type="term" value="F:NAD+ binding"/>
    <property type="evidence" value="ECO:0007669"/>
    <property type="project" value="InterPro"/>
</dbReference>
<keyword evidence="4" id="KW-0442">Lipid degradation</keyword>
<evidence type="ECO:0000313" key="10">
    <source>
        <dbReference type="Proteomes" id="UP000217696"/>
    </source>
</evidence>
<dbReference type="UniPathway" id="UPA00659"/>
<dbReference type="Gene3D" id="1.10.1040.50">
    <property type="match status" value="1"/>
</dbReference>
<dbReference type="AlphaFoldDB" id="A0A0U4WGX8"/>
<dbReference type="EC" id="1.1.1.35" evidence="9"/>
<name>A0A0U4WGX8_9BACL</name>
<dbReference type="EMBL" id="AP017312">
    <property type="protein sequence ID" value="BAU27931.1"/>
    <property type="molecule type" value="Genomic_DNA"/>
</dbReference>
<dbReference type="OrthoDB" id="9771883at2"/>
<protein>
    <submittedName>
        <fullName evidence="9">Putative 3-hydroxyacyl-CoA dehydrogenase</fullName>
        <ecNumber evidence="9">1.1.1.35</ecNumber>
    </submittedName>
</protein>
<proteinExistence type="inferred from homology"/>
<dbReference type="Pfam" id="PF00725">
    <property type="entry name" value="3HCDH"/>
    <property type="match status" value="1"/>
</dbReference>
<evidence type="ECO:0000256" key="8">
    <source>
        <dbReference type="ARBA" id="ARBA00049556"/>
    </source>
</evidence>
<sequence length="801" mass="88189">MERAIRKAAVLGSGVMGAAIAAQLANAGIQTYLLDIVPTELTTQEKARGLSLNDAAVRNRLANEAKVRLLKTKPAPLFTARNVELIAPGNLEDDLARIAEVDWVIEAVVEKLEVKQDLWAKVEAYWHPGMIVSTNTSGVSINRMIEGRSEAFRQSFLGTHFFNPPRYMKLLEIIPGRDTDASVIAFMKWVGERVLGKGVVLAKDTPNFIANRIGTYGLMVTFAEMMRDGWTIEEVDAMTGKAIGRPKSATFRTLDMVGLDTFVHVAGNVYSSVYNDTEKAAFQVPELLHTMLANGWLGDKSGQGFYKKTKTATGKEILALDYTTQTYMPLTKRKFVGVEQAKAAGGLKKRIKALAYSPTKEGQFVWNVLKEVLLYSAAKLPEIADDIVSIDNAMKWGFNWELGPFETWDVLGVPQAIARMKQEGDVIPTWVEDMLASGKTSFYTKESAIRYYQTLAGEQQEEEREREQMQLAAYKEKAKPILANPGASLIDIGDGVACLEFHSPNNAIGYDIVDMMFKSIDEVEQNWRGLVIHNEAKNFCVGANLMLILSEAQDDNWDDINYLVNRFQQASMRMKYAQRPIVAAPFGMTLGGGTEVCLPAARIQAAAETYMGLVEVGVGVIPGGGGTKEVLLRMTKAADQVDSKVDLQPFVNRAFETIALAKVSTSGEEARDIGLLRERDAVSINRDHLLYDAKQAVLALDLAGYTAPLAEEVRVVGADGKAVLKLGAYGMYQGGYISQHDLKIAGKLAHVLAGGDVNRSTYVSEQYLLDLEREAFLSLCGEPKSQERMIHMLTKGKPLRN</sequence>
<comment type="pathway">
    <text evidence="1">Lipid metabolism; fatty acid beta-oxidation.</text>
</comment>
<evidence type="ECO:0000256" key="4">
    <source>
        <dbReference type="ARBA" id="ARBA00022963"/>
    </source>
</evidence>
<dbReference type="CDD" id="cd06558">
    <property type="entry name" value="crotonase-like"/>
    <property type="match status" value="1"/>
</dbReference>
<dbReference type="Pfam" id="PF02737">
    <property type="entry name" value="3HCDH_N"/>
    <property type="match status" value="1"/>
</dbReference>
<gene>
    <name evidence="9" type="primary">fadN</name>
    <name evidence="9" type="ORF">CB4_02105</name>
</gene>
<dbReference type="InterPro" id="IPR006108">
    <property type="entry name" value="3HC_DH_C"/>
</dbReference>
<keyword evidence="5 9" id="KW-0560">Oxidoreductase</keyword>
<evidence type="ECO:0000256" key="3">
    <source>
        <dbReference type="ARBA" id="ARBA00022832"/>
    </source>
</evidence>
<evidence type="ECO:0000256" key="2">
    <source>
        <dbReference type="ARBA" id="ARBA00009463"/>
    </source>
</evidence>
<dbReference type="InterPro" id="IPR029045">
    <property type="entry name" value="ClpP/crotonase-like_dom_sf"/>
</dbReference>
<organism evidence="9 10">
    <name type="scientific">Aneurinibacillus soli</name>
    <dbReference type="NCBI Taxonomy" id="1500254"/>
    <lineage>
        <taxon>Bacteria</taxon>
        <taxon>Bacillati</taxon>
        <taxon>Bacillota</taxon>
        <taxon>Bacilli</taxon>
        <taxon>Bacillales</taxon>
        <taxon>Paenibacillaceae</taxon>
        <taxon>Aneurinibacillus group</taxon>
        <taxon>Aneurinibacillus</taxon>
    </lineage>
</organism>
<dbReference type="SUPFAM" id="SSF48179">
    <property type="entry name" value="6-phosphogluconate dehydrogenase C-terminal domain-like"/>
    <property type="match status" value="2"/>
</dbReference>
<dbReference type="InterPro" id="IPR008927">
    <property type="entry name" value="6-PGluconate_DH-like_C_sf"/>
</dbReference>
<dbReference type="InterPro" id="IPR036291">
    <property type="entry name" value="NAD(P)-bd_dom_sf"/>
</dbReference>
<evidence type="ECO:0000313" key="9">
    <source>
        <dbReference type="EMBL" id="BAU27931.1"/>
    </source>
</evidence>
<dbReference type="GO" id="GO:0006635">
    <property type="term" value="P:fatty acid beta-oxidation"/>
    <property type="evidence" value="ECO:0007669"/>
    <property type="project" value="UniProtKB-UniPathway"/>
</dbReference>
<dbReference type="Gene3D" id="3.40.50.720">
    <property type="entry name" value="NAD(P)-binding Rossmann-like Domain"/>
    <property type="match status" value="1"/>
</dbReference>
<dbReference type="PANTHER" id="PTHR48075:SF7">
    <property type="entry name" value="3-HYDROXYACYL-COA DEHYDROGENASE-RELATED"/>
    <property type="match status" value="1"/>
</dbReference>
<keyword evidence="10" id="KW-1185">Reference proteome</keyword>
<dbReference type="PANTHER" id="PTHR48075">
    <property type="entry name" value="3-HYDROXYACYL-COA DEHYDROGENASE FAMILY PROTEIN"/>
    <property type="match status" value="1"/>
</dbReference>
<dbReference type="Gene3D" id="3.90.226.10">
    <property type="entry name" value="2-enoyl-CoA Hydratase, Chain A, domain 1"/>
    <property type="match status" value="1"/>
</dbReference>
<keyword evidence="7" id="KW-0443">Lipid metabolism</keyword>
<evidence type="ECO:0000256" key="7">
    <source>
        <dbReference type="ARBA" id="ARBA00023098"/>
    </source>
</evidence>
<keyword evidence="6" id="KW-0520">NAD</keyword>
<comment type="similarity">
    <text evidence="2">Belongs to the 3-hydroxyacyl-CoA dehydrogenase family.</text>
</comment>
<dbReference type="SUPFAM" id="SSF52096">
    <property type="entry name" value="ClpP/crotonase"/>
    <property type="match status" value="1"/>
</dbReference>
<dbReference type="KEGG" id="asoc:CB4_02105"/>
<dbReference type="GO" id="GO:0003857">
    <property type="term" value="F:(3S)-3-hydroxyacyl-CoA dehydrogenase (NAD+) activity"/>
    <property type="evidence" value="ECO:0007669"/>
    <property type="project" value="UniProtKB-EC"/>
</dbReference>
<evidence type="ECO:0000256" key="1">
    <source>
        <dbReference type="ARBA" id="ARBA00005005"/>
    </source>
</evidence>
<reference evidence="9 10" key="1">
    <citation type="submission" date="2015-12" db="EMBL/GenBank/DDBJ databases">
        <title>Genome sequence of Aneurinibacillus soli.</title>
        <authorList>
            <person name="Lee J.S."/>
            <person name="Lee K.C."/>
            <person name="Kim K.K."/>
            <person name="Lee B.W."/>
        </authorList>
    </citation>
    <scope>NUCLEOTIDE SEQUENCE [LARGE SCALE GENOMIC DNA]</scope>
    <source>
        <strain evidence="9 10">CB4</strain>
    </source>
</reference>
<dbReference type="SUPFAM" id="SSF51735">
    <property type="entry name" value="NAD(P)-binding Rossmann-fold domains"/>
    <property type="match status" value="1"/>
</dbReference>
<comment type="catalytic activity">
    <reaction evidence="8">
        <text>a (3S)-3-hydroxyacyl-CoA + NAD(+) = a 3-oxoacyl-CoA + NADH + H(+)</text>
        <dbReference type="Rhea" id="RHEA:22432"/>
        <dbReference type="ChEBI" id="CHEBI:15378"/>
        <dbReference type="ChEBI" id="CHEBI:57318"/>
        <dbReference type="ChEBI" id="CHEBI:57540"/>
        <dbReference type="ChEBI" id="CHEBI:57945"/>
        <dbReference type="ChEBI" id="CHEBI:90726"/>
        <dbReference type="EC" id="1.1.1.35"/>
    </reaction>
</comment>
<evidence type="ECO:0000256" key="5">
    <source>
        <dbReference type="ARBA" id="ARBA00023002"/>
    </source>
</evidence>
<dbReference type="Proteomes" id="UP000217696">
    <property type="component" value="Chromosome"/>
</dbReference>
<dbReference type="InterPro" id="IPR001753">
    <property type="entry name" value="Enoyl-CoA_hydra/iso"/>
</dbReference>
<dbReference type="RefSeq" id="WP_096465660.1">
    <property type="nucleotide sequence ID" value="NZ_AP017312.1"/>
</dbReference>
<dbReference type="Pfam" id="PF00378">
    <property type="entry name" value="ECH_1"/>
    <property type="match status" value="1"/>
</dbReference>
<accession>A0A0U4WGX8</accession>